<dbReference type="Proteomes" id="UP000238823">
    <property type="component" value="Unassembled WGS sequence"/>
</dbReference>
<protein>
    <submittedName>
        <fullName evidence="1">Uncharacterized protein</fullName>
    </submittedName>
</protein>
<reference evidence="1 2" key="1">
    <citation type="submission" date="2018-03" db="EMBL/GenBank/DDBJ databases">
        <title>Draft Genome Sequences of the Obligatory Marine Myxobacteria Enhygromyxa salina SWB007.</title>
        <authorList>
            <person name="Poehlein A."/>
            <person name="Moghaddam J.A."/>
            <person name="Harms H."/>
            <person name="Alanjari M."/>
            <person name="Koenig G.M."/>
            <person name="Daniel R."/>
            <person name="Schaeberle T.F."/>
        </authorList>
    </citation>
    <scope>NUCLEOTIDE SEQUENCE [LARGE SCALE GENOMIC DNA]</scope>
    <source>
        <strain evidence="1 2">SWB007</strain>
    </source>
</reference>
<evidence type="ECO:0000313" key="2">
    <source>
        <dbReference type="Proteomes" id="UP000238823"/>
    </source>
</evidence>
<proteinExistence type="predicted"/>
<sequence length="65" mass="7062">MPELSKSAQVKSVATEEFVEVLGGDGGSTPTQARLICNPQGTNDYYQDTRTAEGKLEIGRKLDME</sequence>
<gene>
    <name evidence="1" type="ORF">ENSA7_47450</name>
</gene>
<name>A0A2S9YJA9_9BACT</name>
<dbReference type="RefSeq" id="WP_106091665.1">
    <property type="nucleotide sequence ID" value="NZ_PVNL01000097.1"/>
</dbReference>
<dbReference type="AlphaFoldDB" id="A0A2S9YJA9"/>
<dbReference type="EMBL" id="PVNL01000097">
    <property type="protein sequence ID" value="PRQ05116.1"/>
    <property type="molecule type" value="Genomic_DNA"/>
</dbReference>
<comment type="caution">
    <text evidence="1">The sequence shown here is derived from an EMBL/GenBank/DDBJ whole genome shotgun (WGS) entry which is preliminary data.</text>
</comment>
<evidence type="ECO:0000313" key="1">
    <source>
        <dbReference type="EMBL" id="PRQ05116.1"/>
    </source>
</evidence>
<organism evidence="1 2">
    <name type="scientific">Enhygromyxa salina</name>
    <dbReference type="NCBI Taxonomy" id="215803"/>
    <lineage>
        <taxon>Bacteria</taxon>
        <taxon>Pseudomonadati</taxon>
        <taxon>Myxococcota</taxon>
        <taxon>Polyangia</taxon>
        <taxon>Nannocystales</taxon>
        <taxon>Nannocystaceae</taxon>
        <taxon>Enhygromyxa</taxon>
    </lineage>
</organism>
<accession>A0A2S9YJA9</accession>